<evidence type="ECO:0000313" key="7">
    <source>
        <dbReference type="Proteomes" id="UP000051751"/>
    </source>
</evidence>
<protein>
    <submittedName>
        <fullName evidence="4">Transcriptional regulator</fullName>
    </submittedName>
</protein>
<feature type="DNA-binding region" description="H-T-H motif" evidence="2">
    <location>
        <begin position="34"/>
        <end position="53"/>
    </location>
</feature>
<dbReference type="Proteomes" id="UP000051751">
    <property type="component" value="Unassembled WGS sequence"/>
</dbReference>
<proteinExistence type="predicted"/>
<dbReference type="EMBL" id="JQAZ01000001">
    <property type="protein sequence ID" value="KRN34177.1"/>
    <property type="molecule type" value="Genomic_DNA"/>
</dbReference>
<dbReference type="Pfam" id="PF00440">
    <property type="entry name" value="TetR_N"/>
    <property type="match status" value="1"/>
</dbReference>
<evidence type="ECO:0000313" key="5">
    <source>
        <dbReference type="EMBL" id="KRN34177.1"/>
    </source>
</evidence>
<dbReference type="STRING" id="81857.IV38_GL000176"/>
<evidence type="ECO:0000256" key="1">
    <source>
        <dbReference type="ARBA" id="ARBA00023125"/>
    </source>
</evidence>
<evidence type="ECO:0000313" key="6">
    <source>
        <dbReference type="Proteomes" id="UP000051645"/>
    </source>
</evidence>
<dbReference type="PROSITE" id="PS50977">
    <property type="entry name" value="HTH_TETR_2"/>
    <property type="match status" value="1"/>
</dbReference>
<dbReference type="EMBL" id="JQAT01000001">
    <property type="protein sequence ID" value="KRN29294.1"/>
    <property type="molecule type" value="Genomic_DNA"/>
</dbReference>
<dbReference type="InterPro" id="IPR001647">
    <property type="entry name" value="HTH_TetR"/>
</dbReference>
<dbReference type="Pfam" id="PF17924">
    <property type="entry name" value="TetR_C_19"/>
    <property type="match status" value="1"/>
</dbReference>
<dbReference type="InterPro" id="IPR009057">
    <property type="entry name" value="Homeodomain-like_sf"/>
</dbReference>
<accession>A0A0R2FM64</accession>
<name>A0A0R2FM64_9LACO</name>
<keyword evidence="1 2" id="KW-0238">DNA-binding</keyword>
<reference evidence="6 7" key="1">
    <citation type="journal article" date="2015" name="Genome Announc.">
        <title>Expanding the biotechnology potential of lactobacilli through comparative genomics of 213 strains and associated genera.</title>
        <authorList>
            <person name="Sun Z."/>
            <person name="Harris H.M."/>
            <person name="McCann A."/>
            <person name="Guo C."/>
            <person name="Argimon S."/>
            <person name="Zhang W."/>
            <person name="Yang X."/>
            <person name="Jeffery I.B."/>
            <person name="Cooney J.C."/>
            <person name="Kagawa T.F."/>
            <person name="Liu W."/>
            <person name="Song Y."/>
            <person name="Salvetti E."/>
            <person name="Wrobel A."/>
            <person name="Rasinkangas P."/>
            <person name="Parkhill J."/>
            <person name="Rea M.C."/>
            <person name="O'Sullivan O."/>
            <person name="Ritari J."/>
            <person name="Douillard F.P."/>
            <person name="Paul Ross R."/>
            <person name="Yang R."/>
            <person name="Briner A.E."/>
            <person name="Felis G.E."/>
            <person name="de Vos W.M."/>
            <person name="Barrangou R."/>
            <person name="Klaenhammer T.R."/>
            <person name="Caufield P.W."/>
            <person name="Cui Y."/>
            <person name="Zhang H."/>
            <person name="O'Toole P.W."/>
        </authorList>
    </citation>
    <scope>NUCLEOTIDE SEQUENCE [LARGE SCALE GENOMIC DNA]</scope>
    <source>
        <strain evidence="4 7">ATCC BAA-66</strain>
        <strain evidence="5 6">DSM 13344</strain>
    </source>
</reference>
<dbReference type="Proteomes" id="UP000051645">
    <property type="component" value="Unassembled WGS sequence"/>
</dbReference>
<dbReference type="SUPFAM" id="SSF46689">
    <property type="entry name" value="Homeodomain-like"/>
    <property type="match status" value="1"/>
</dbReference>
<dbReference type="RefSeq" id="WP_057768767.1">
    <property type="nucleotide sequence ID" value="NZ_JQAT01000001.1"/>
</dbReference>
<dbReference type="GO" id="GO:0003677">
    <property type="term" value="F:DNA binding"/>
    <property type="evidence" value="ECO:0007669"/>
    <property type="project" value="UniProtKB-UniRule"/>
</dbReference>
<keyword evidence="6" id="KW-1185">Reference proteome</keyword>
<dbReference type="PATRIC" id="fig|81857.3.peg.182"/>
<evidence type="ECO:0000313" key="4">
    <source>
        <dbReference type="EMBL" id="KRN29294.1"/>
    </source>
</evidence>
<dbReference type="OrthoDB" id="9812484at2"/>
<dbReference type="Gene3D" id="1.10.357.10">
    <property type="entry name" value="Tetracycline Repressor, domain 2"/>
    <property type="match status" value="1"/>
</dbReference>
<evidence type="ECO:0000256" key="2">
    <source>
        <dbReference type="PROSITE-ProRule" id="PRU00335"/>
    </source>
</evidence>
<organism evidence="4 7">
    <name type="scientific">Lactobacillus selangorensis</name>
    <dbReference type="NCBI Taxonomy" id="81857"/>
    <lineage>
        <taxon>Bacteria</taxon>
        <taxon>Bacillati</taxon>
        <taxon>Bacillota</taxon>
        <taxon>Bacilli</taxon>
        <taxon>Lactobacillales</taxon>
        <taxon>Lactobacillaceae</taxon>
        <taxon>Lactobacillus</taxon>
    </lineage>
</organism>
<sequence length="217" mass="25173">MPKKTFFRLPEAKQQRLMTAARIEFSRARFEDASISNIIKLASIPRGSFYQYFEDKADIFDYYVQQIFANMDAEWKACLEDKHHGDLFAAFRDFFAQKIVTVLSGPNAAFFERQFTHVDRLNASNKEDHQQRAHKHPHHKSIERMISNVTIDYSKLKIDTPEDAANLFSLLMLIVIQSLGSYFRQKAAGVVVPTAEIVHMFNHELDWLEFGVSKPQL</sequence>
<gene>
    <name evidence="4" type="ORF">IV38_GL000176</name>
    <name evidence="5" type="ORF">IV40_GL000493</name>
</gene>
<comment type="caution">
    <text evidence="4">The sequence shown here is derived from an EMBL/GenBank/DDBJ whole genome shotgun (WGS) entry which is preliminary data.</text>
</comment>
<feature type="domain" description="HTH tetR-type" evidence="3">
    <location>
        <begin position="11"/>
        <end position="71"/>
    </location>
</feature>
<dbReference type="AlphaFoldDB" id="A0A0R2FM64"/>
<evidence type="ECO:0000259" key="3">
    <source>
        <dbReference type="PROSITE" id="PS50977"/>
    </source>
</evidence>